<dbReference type="GO" id="GO:0009231">
    <property type="term" value="P:riboflavin biosynthetic process"/>
    <property type="evidence" value="ECO:0007669"/>
    <property type="project" value="InterPro"/>
</dbReference>
<evidence type="ECO:0000256" key="3">
    <source>
        <dbReference type="ARBA" id="ARBA00023002"/>
    </source>
</evidence>
<dbReference type="GO" id="GO:0008703">
    <property type="term" value="F:5-amino-6-(5-phosphoribosylamino)uracil reductase activity"/>
    <property type="evidence" value="ECO:0007669"/>
    <property type="project" value="InterPro"/>
</dbReference>
<sequence>MLYPRSEPVPLSGLYLGHDLRSLLPASGGFVYSNFITSLDGRIALPRAGSTEHEVPKQTANPRDWRLLLELAAPADAIIVSGRLLRELEAGMAQAWPAFSDGGPEDLLAFRAELGMPEQPALVVVSRSLELPRGILETLVSQRRVIVAGVAAAASQRADAVQAAGAELLRLGDQAVDARDLIDALSERSLRLIYSTAGPEVLHLLLRGQVLQRLYLTMVARVLAGSDFATLVHGPRLEPPCDFSLRALYFDPAGAHGVGQLLQVYDRCERAGRAS</sequence>
<protein>
    <recommendedName>
        <fullName evidence="4">Bacterial bifunctional deaminase-reductase C-terminal domain-containing protein</fullName>
    </recommendedName>
</protein>
<comment type="pathway">
    <text evidence="1">Cofactor biosynthesis; riboflavin biosynthesis.</text>
</comment>
<dbReference type="InterPro" id="IPR002734">
    <property type="entry name" value="RibDG_C"/>
</dbReference>
<dbReference type="InterPro" id="IPR050765">
    <property type="entry name" value="Riboflavin_Biosynth_HTPR"/>
</dbReference>
<evidence type="ECO:0000256" key="1">
    <source>
        <dbReference type="ARBA" id="ARBA00005104"/>
    </source>
</evidence>
<dbReference type="AlphaFoldDB" id="A0AAJ0XBE8"/>
<dbReference type="InterPro" id="IPR024072">
    <property type="entry name" value="DHFR-like_dom_sf"/>
</dbReference>
<dbReference type="Proteomes" id="UP001296776">
    <property type="component" value="Unassembled WGS sequence"/>
</dbReference>
<evidence type="ECO:0000256" key="2">
    <source>
        <dbReference type="ARBA" id="ARBA00022857"/>
    </source>
</evidence>
<dbReference type="Pfam" id="PF01872">
    <property type="entry name" value="RibD_C"/>
    <property type="match status" value="1"/>
</dbReference>
<dbReference type="PANTHER" id="PTHR38011">
    <property type="entry name" value="DIHYDROFOLATE REDUCTASE FAMILY PROTEIN (AFU_ORTHOLOGUE AFUA_8G06820)"/>
    <property type="match status" value="1"/>
</dbReference>
<organism evidence="5 6">
    <name type="scientific">Halochromatium glycolicum</name>
    <dbReference type="NCBI Taxonomy" id="85075"/>
    <lineage>
        <taxon>Bacteria</taxon>
        <taxon>Pseudomonadati</taxon>
        <taxon>Pseudomonadota</taxon>
        <taxon>Gammaproteobacteria</taxon>
        <taxon>Chromatiales</taxon>
        <taxon>Chromatiaceae</taxon>
        <taxon>Halochromatium</taxon>
    </lineage>
</organism>
<keyword evidence="6" id="KW-1185">Reference proteome</keyword>
<feature type="domain" description="Bacterial bifunctional deaminase-reductase C-terminal" evidence="4">
    <location>
        <begin position="30"/>
        <end position="235"/>
    </location>
</feature>
<comment type="caution">
    <text evidence="5">The sequence shown here is derived from an EMBL/GenBank/DDBJ whole genome shotgun (WGS) entry which is preliminary data.</text>
</comment>
<reference evidence="5" key="1">
    <citation type="submission" date="2017-08" db="EMBL/GenBank/DDBJ databases">
        <authorList>
            <person name="Imhoff J.F."/>
            <person name="Rahn T."/>
            <person name="Kuenzel S."/>
            <person name="Neulinger S.C."/>
        </authorList>
    </citation>
    <scope>NUCLEOTIDE SEQUENCE</scope>
    <source>
        <strain evidence="5">DSM 11080</strain>
    </source>
</reference>
<evidence type="ECO:0000313" key="6">
    <source>
        <dbReference type="Proteomes" id="UP001296776"/>
    </source>
</evidence>
<dbReference type="EMBL" id="NRSJ01000038">
    <property type="protein sequence ID" value="MBK1706308.1"/>
    <property type="molecule type" value="Genomic_DNA"/>
</dbReference>
<name>A0AAJ0XBE8_9GAMM</name>
<accession>A0AAJ0XBE8</accession>
<reference evidence="5" key="2">
    <citation type="journal article" date="2020" name="Microorganisms">
        <title>Osmotic Adaptation and Compatible Solute Biosynthesis of Phototrophic Bacteria as Revealed from Genome Analyses.</title>
        <authorList>
            <person name="Imhoff J.F."/>
            <person name="Rahn T."/>
            <person name="Kunzel S."/>
            <person name="Keller A."/>
            <person name="Neulinger S.C."/>
        </authorList>
    </citation>
    <scope>NUCLEOTIDE SEQUENCE</scope>
    <source>
        <strain evidence="5">DSM 11080</strain>
    </source>
</reference>
<keyword evidence="2" id="KW-0521">NADP</keyword>
<gene>
    <name evidence="5" type="ORF">CKO40_17580</name>
</gene>
<proteinExistence type="predicted"/>
<dbReference type="Gene3D" id="3.40.430.10">
    <property type="entry name" value="Dihydrofolate Reductase, subunit A"/>
    <property type="match status" value="1"/>
</dbReference>
<dbReference type="SUPFAM" id="SSF53597">
    <property type="entry name" value="Dihydrofolate reductase-like"/>
    <property type="match status" value="1"/>
</dbReference>
<evidence type="ECO:0000313" key="5">
    <source>
        <dbReference type="EMBL" id="MBK1706308.1"/>
    </source>
</evidence>
<evidence type="ECO:0000259" key="4">
    <source>
        <dbReference type="Pfam" id="PF01872"/>
    </source>
</evidence>
<keyword evidence="3" id="KW-0560">Oxidoreductase</keyword>
<dbReference type="PANTHER" id="PTHR38011:SF7">
    <property type="entry name" value="2,5-DIAMINO-6-RIBOSYLAMINO-4(3H)-PYRIMIDINONE 5'-PHOSPHATE REDUCTASE"/>
    <property type="match status" value="1"/>
</dbReference>